<keyword evidence="2" id="KW-1185">Reference proteome</keyword>
<gene>
    <name evidence="1" type="ORF">TEMA_12010</name>
</gene>
<dbReference type="RefSeq" id="WP_309164893.1">
    <property type="nucleotide sequence ID" value="NZ_CP101637.1"/>
</dbReference>
<reference evidence="1 2" key="1">
    <citation type="submission" date="2022-07" db="EMBL/GenBank/DDBJ databases">
        <title>Genome sequence of Terrisporobacter mayombei DSM6539.</title>
        <authorList>
            <person name="Boeer T."/>
            <person name="Bengelsdorf F.R."/>
            <person name="Daniel R."/>
            <person name="Poehlein A."/>
        </authorList>
    </citation>
    <scope>NUCLEOTIDE SEQUENCE [LARGE SCALE GENOMIC DNA]</scope>
    <source>
        <strain evidence="1 2">DSM 6539</strain>
    </source>
</reference>
<dbReference type="Proteomes" id="UP001235030">
    <property type="component" value="Chromosome"/>
</dbReference>
<evidence type="ECO:0000313" key="1">
    <source>
        <dbReference type="EMBL" id="WMT80879.1"/>
    </source>
</evidence>
<proteinExistence type="predicted"/>
<name>A0ABY9PZS9_9FIRM</name>
<sequence>MGLIMVGCAGLGDYEIELINGYRVIRSSAEDIIIYPEDSDFDGIKIPSVDSEKKNLKSLMKTK</sequence>
<organism evidence="1 2">
    <name type="scientific">Terrisporobacter mayombei</name>
    <dbReference type="NCBI Taxonomy" id="1541"/>
    <lineage>
        <taxon>Bacteria</taxon>
        <taxon>Bacillati</taxon>
        <taxon>Bacillota</taxon>
        <taxon>Clostridia</taxon>
        <taxon>Peptostreptococcales</taxon>
        <taxon>Peptostreptococcaceae</taxon>
        <taxon>Terrisporobacter</taxon>
    </lineage>
</organism>
<dbReference type="EMBL" id="CP101637">
    <property type="protein sequence ID" value="WMT80879.1"/>
    <property type="molecule type" value="Genomic_DNA"/>
</dbReference>
<accession>A0ABY9PZS9</accession>
<protein>
    <submittedName>
        <fullName evidence="1">Uncharacterized protein</fullName>
    </submittedName>
</protein>
<evidence type="ECO:0000313" key="2">
    <source>
        <dbReference type="Proteomes" id="UP001235030"/>
    </source>
</evidence>